<keyword evidence="2" id="KW-0805">Transcription regulation</keyword>
<dbReference type="PANTHER" id="PTHR47075">
    <property type="entry name" value="TRANSCRIPTION FACTOR BHLH47"/>
    <property type="match status" value="1"/>
</dbReference>
<dbReference type="Gene3D" id="4.10.280.10">
    <property type="entry name" value="Helix-loop-helix DNA-binding domain"/>
    <property type="match status" value="1"/>
</dbReference>
<keyword evidence="10" id="KW-1185">Reference proteome</keyword>
<dbReference type="PANTHER" id="PTHR47075:SF9">
    <property type="entry name" value="TRANSCRIPTION FACTOR BHLH47"/>
    <property type="match status" value="1"/>
</dbReference>
<dbReference type="GO" id="GO:0046983">
    <property type="term" value="F:protein dimerization activity"/>
    <property type="evidence" value="ECO:0007669"/>
    <property type="project" value="InterPro"/>
</dbReference>
<evidence type="ECO:0000259" key="8">
    <source>
        <dbReference type="PROSITE" id="PS50888"/>
    </source>
</evidence>
<comment type="caution">
    <text evidence="9">The sequence shown here is derived from an EMBL/GenBank/DDBJ whole genome shotgun (WGS) entry which is preliminary data.</text>
</comment>
<dbReference type="GO" id="GO:0005634">
    <property type="term" value="C:nucleus"/>
    <property type="evidence" value="ECO:0007669"/>
    <property type="project" value="UniProtKB-SubCell"/>
</dbReference>
<dbReference type="InterPro" id="IPR036638">
    <property type="entry name" value="HLH_DNA-bd_sf"/>
</dbReference>
<dbReference type="EMBL" id="VEPZ02001112">
    <property type="protein sequence ID" value="KAE8693933.1"/>
    <property type="molecule type" value="Genomic_DNA"/>
</dbReference>
<evidence type="ECO:0000256" key="4">
    <source>
        <dbReference type="ARBA" id="ARBA00023163"/>
    </source>
</evidence>
<dbReference type="CDD" id="cd11446">
    <property type="entry name" value="bHLH_AtILR3_like"/>
    <property type="match status" value="1"/>
</dbReference>
<proteinExistence type="predicted"/>
<accession>A0A6A2ZQ54</accession>
<organism evidence="9 10">
    <name type="scientific">Hibiscus syriacus</name>
    <name type="common">Rose of Sharon</name>
    <dbReference type="NCBI Taxonomy" id="106335"/>
    <lineage>
        <taxon>Eukaryota</taxon>
        <taxon>Viridiplantae</taxon>
        <taxon>Streptophyta</taxon>
        <taxon>Embryophyta</taxon>
        <taxon>Tracheophyta</taxon>
        <taxon>Spermatophyta</taxon>
        <taxon>Magnoliopsida</taxon>
        <taxon>eudicotyledons</taxon>
        <taxon>Gunneridae</taxon>
        <taxon>Pentapetalae</taxon>
        <taxon>rosids</taxon>
        <taxon>malvids</taxon>
        <taxon>Malvales</taxon>
        <taxon>Malvaceae</taxon>
        <taxon>Malvoideae</taxon>
        <taxon>Hibiscus</taxon>
    </lineage>
</organism>
<dbReference type="GO" id="GO:0003677">
    <property type="term" value="F:DNA binding"/>
    <property type="evidence" value="ECO:0007669"/>
    <property type="project" value="UniProtKB-KW"/>
</dbReference>
<evidence type="ECO:0000256" key="5">
    <source>
        <dbReference type="ARBA" id="ARBA00023242"/>
    </source>
</evidence>
<protein>
    <submittedName>
        <fullName evidence="9">Transcription factor bHLH47-like isoform X2</fullName>
    </submittedName>
</protein>
<reference evidence="9" key="1">
    <citation type="submission" date="2019-09" db="EMBL/GenBank/DDBJ databases">
        <title>Draft genome information of white flower Hibiscus syriacus.</title>
        <authorList>
            <person name="Kim Y.-M."/>
        </authorList>
    </citation>
    <scope>NUCLEOTIDE SEQUENCE [LARGE SCALE GENOMIC DNA]</scope>
    <source>
        <strain evidence="9">YM2019G1</strain>
    </source>
</reference>
<keyword evidence="4" id="KW-0804">Transcription</keyword>
<dbReference type="Proteomes" id="UP000436088">
    <property type="component" value="Unassembled WGS sequence"/>
</dbReference>
<feature type="region of interest" description="Disordered" evidence="7">
    <location>
        <begin position="188"/>
        <end position="234"/>
    </location>
</feature>
<comment type="subcellular location">
    <subcellularLocation>
        <location evidence="1">Nucleus</location>
    </subcellularLocation>
</comment>
<dbReference type="InterPro" id="IPR011598">
    <property type="entry name" value="bHLH_dom"/>
</dbReference>
<name>A0A6A2ZQ54_HIBSY</name>
<evidence type="ECO:0000256" key="7">
    <source>
        <dbReference type="SAM" id="MobiDB-lite"/>
    </source>
</evidence>
<evidence type="ECO:0000313" key="9">
    <source>
        <dbReference type="EMBL" id="KAE8693933.1"/>
    </source>
</evidence>
<dbReference type="SUPFAM" id="SSF47459">
    <property type="entry name" value="HLH, helix-loop-helix DNA-binding domain"/>
    <property type="match status" value="1"/>
</dbReference>
<feature type="coiled-coil region" evidence="6">
    <location>
        <begin position="81"/>
        <end position="129"/>
    </location>
</feature>
<keyword evidence="6" id="KW-0175">Coiled coil</keyword>
<sequence length="234" mass="26225">MGSETPATLVEQTNAAVKTSVGRSCAPKTKGKVPKRIHKAEREKLKREHLNELFLDLANALDPNQPNNGKASILCEATRLLKDLFCQIESLKKENSSLLSESHYVNIEKNELKEENFTLETQIRELQSDIGTKMAQSKPNLKEPRPDFQQTQLPSHFHGDQPGLPAVKPAPQQPSALLVVPLHPDIRRYPMLDPETQPAAKPNSIVRKPHARYPTPADTWPSKLLGEQSDIRNE</sequence>
<dbReference type="PROSITE" id="PS50888">
    <property type="entry name" value="BHLH"/>
    <property type="match status" value="1"/>
</dbReference>
<evidence type="ECO:0000256" key="1">
    <source>
        <dbReference type="ARBA" id="ARBA00004123"/>
    </source>
</evidence>
<feature type="region of interest" description="Disordered" evidence="7">
    <location>
        <begin position="135"/>
        <end position="171"/>
    </location>
</feature>
<dbReference type="AlphaFoldDB" id="A0A6A2ZQ54"/>
<gene>
    <name evidence="9" type="ORF">F3Y22_tig00110788pilonHSYRG00125</name>
</gene>
<evidence type="ECO:0000256" key="2">
    <source>
        <dbReference type="ARBA" id="ARBA00023015"/>
    </source>
</evidence>
<keyword evidence="5" id="KW-0539">Nucleus</keyword>
<evidence type="ECO:0000313" key="10">
    <source>
        <dbReference type="Proteomes" id="UP000436088"/>
    </source>
</evidence>
<evidence type="ECO:0000256" key="6">
    <source>
        <dbReference type="SAM" id="Coils"/>
    </source>
</evidence>
<evidence type="ECO:0000256" key="3">
    <source>
        <dbReference type="ARBA" id="ARBA00023125"/>
    </source>
</evidence>
<keyword evidence="3" id="KW-0238">DNA-binding</keyword>
<feature type="domain" description="BHLH" evidence="8">
    <location>
        <begin position="34"/>
        <end position="84"/>
    </location>
</feature>
<dbReference type="InterPro" id="IPR057075">
    <property type="entry name" value="bHLH_IRO3"/>
</dbReference>
<dbReference type="Pfam" id="PF23177">
    <property type="entry name" value="bHLH_IRO3"/>
    <property type="match status" value="1"/>
</dbReference>